<evidence type="ECO:0000313" key="3">
    <source>
        <dbReference type="EMBL" id="CTR05598.1"/>
    </source>
</evidence>
<dbReference type="Gene3D" id="2.130.10.10">
    <property type="entry name" value="YVTN repeat-like/Quinoprotein amine dehydrogenase"/>
    <property type="match status" value="1"/>
</dbReference>
<dbReference type="SUPFAM" id="SSF75011">
    <property type="entry name" value="3-carboxy-cis,cis-mucoante lactonizing enzyme"/>
    <property type="match status" value="1"/>
</dbReference>
<accession>A0A0K3C9P6</accession>
<evidence type="ECO:0000256" key="1">
    <source>
        <dbReference type="ARBA" id="ARBA00005564"/>
    </source>
</evidence>
<keyword evidence="5" id="KW-1185">Reference proteome</keyword>
<protein>
    <submittedName>
        <fullName evidence="3">BY PROTMAP: gi|472587342|gb|EMS24841.1| muconate cycloisomerase [Rhodosporidium toruloides NP11] gi|647401270|emb|CDR47398.1| RHTO0S14e03092g1_1 [Rhodosporidium toruloides]</fullName>
    </submittedName>
    <submittedName>
        <fullName evidence="4">Lactonase, 7-bladed beta-propeller-domain containing protein</fullName>
    </submittedName>
</protein>
<dbReference type="EMBL" id="LCTV02000002">
    <property type="protein sequence ID" value="PRQ77204.1"/>
    <property type="molecule type" value="Genomic_DNA"/>
</dbReference>
<dbReference type="PANTHER" id="PTHR30344">
    <property type="entry name" value="6-PHOSPHOGLUCONOLACTONASE-RELATED"/>
    <property type="match status" value="1"/>
</dbReference>
<comment type="similarity">
    <text evidence="1">Belongs to the cycloisomerase 2 family.</text>
</comment>
<proteinExistence type="inferred from homology"/>
<dbReference type="EMBL" id="CWKI01000002">
    <property type="protein sequence ID" value="CTR05598.1"/>
    <property type="molecule type" value="Genomic_DNA"/>
</dbReference>
<sequence>MASTCPVPPASSLLADSITPRLHYILTGTFNTLFLYLLAFSPYSPNGPTLTIQRRVRGEGPHQFIALNEERDRAYVTTWAQPPSLSSWEVLEGGRGGVRKINTVPISATGSYLTVSPSSLPFPSRVYQAGGPVAQTFSLSPSTRGFDAQLQEVIYLDGAEEELWDEKTDRTRVALRYGSHAVDIDPVRGRAYVPHVGRDSIFVYSFNEDGTLNHLAEVPTHGQQGHEGVRHSIPSRDGGRLYVVTEHTSYLDIYATHSSAPYLSHTARYSVIPPSLDPTRHLYRGDTLRLSHDGRRLYVTTRGKTGEQKGWVSVFEVDEKGDVRVKGEEKEGVRYGALSRFEARNSGGKAHAIEVFPFHPSSPSSSSAAGEGHDYLVFTDDEAGHVSILEWRDEWNELREVAVVRLGEDAPAEGEEKGEVLEGERGTGASHAVWLS</sequence>
<dbReference type="OrthoDB" id="1715191at2759"/>
<dbReference type="STRING" id="5286.A0A0K3C9P6"/>
<evidence type="ECO:0000313" key="5">
    <source>
        <dbReference type="Proteomes" id="UP000199069"/>
    </source>
</evidence>
<feature type="region of interest" description="Disordered" evidence="2">
    <location>
        <begin position="409"/>
        <end position="436"/>
    </location>
</feature>
<gene>
    <name evidence="3" type="primary">FGENESH: predicted gene_2.628</name>
    <name evidence="4" type="ORF">AAT19DRAFT_12622</name>
    <name evidence="3" type="ORF">BN2166_0014590</name>
</gene>
<evidence type="ECO:0000313" key="4">
    <source>
        <dbReference type="EMBL" id="PRQ77204.1"/>
    </source>
</evidence>
<dbReference type="InterPro" id="IPR050282">
    <property type="entry name" value="Cycloisomerase_2"/>
</dbReference>
<evidence type="ECO:0000256" key="2">
    <source>
        <dbReference type="SAM" id="MobiDB-lite"/>
    </source>
</evidence>
<organism evidence="3 5">
    <name type="scientific">Rhodotorula toruloides</name>
    <name type="common">Yeast</name>
    <name type="synonym">Rhodosporidium toruloides</name>
    <dbReference type="NCBI Taxonomy" id="5286"/>
    <lineage>
        <taxon>Eukaryota</taxon>
        <taxon>Fungi</taxon>
        <taxon>Dikarya</taxon>
        <taxon>Basidiomycota</taxon>
        <taxon>Pucciniomycotina</taxon>
        <taxon>Microbotryomycetes</taxon>
        <taxon>Sporidiobolales</taxon>
        <taxon>Sporidiobolaceae</taxon>
        <taxon>Rhodotorula</taxon>
    </lineage>
</organism>
<feature type="compositionally biased region" description="Basic and acidic residues" evidence="2">
    <location>
        <begin position="409"/>
        <end position="425"/>
    </location>
</feature>
<dbReference type="GO" id="GO:0016853">
    <property type="term" value="F:isomerase activity"/>
    <property type="evidence" value="ECO:0007669"/>
    <property type="project" value="UniProtKB-KW"/>
</dbReference>
<dbReference type="AlphaFoldDB" id="A0A0K3C9P6"/>
<reference evidence="3 5" key="1">
    <citation type="submission" date="2015-07" db="EMBL/GenBank/DDBJ databases">
        <authorList>
            <person name="Cajimat M.N.B."/>
            <person name="Milazzo M.L."/>
            <person name="Fulhorst C.F."/>
        </authorList>
    </citation>
    <scope>NUCLEOTIDE SEQUENCE [LARGE SCALE GENOMIC DNA]</scope>
    <source>
        <strain evidence="3">Single colony</strain>
    </source>
</reference>
<dbReference type="Pfam" id="PF10282">
    <property type="entry name" value="Lactonase"/>
    <property type="match status" value="1"/>
</dbReference>
<dbReference type="Proteomes" id="UP000239560">
    <property type="component" value="Unassembled WGS sequence"/>
</dbReference>
<evidence type="ECO:0000313" key="6">
    <source>
        <dbReference type="Proteomes" id="UP000239560"/>
    </source>
</evidence>
<dbReference type="GO" id="GO:0017057">
    <property type="term" value="F:6-phosphogluconolactonase activity"/>
    <property type="evidence" value="ECO:0007669"/>
    <property type="project" value="TreeGrafter"/>
</dbReference>
<name>A0A0K3C9P6_RHOTO</name>
<dbReference type="PANTHER" id="PTHR30344:SF4">
    <property type="entry name" value="CYCLASE, PUTATIVE (AFU_ORTHOLOGUE AFUA_6G11580)-RELATED"/>
    <property type="match status" value="1"/>
</dbReference>
<dbReference type="Proteomes" id="UP000199069">
    <property type="component" value="Unassembled WGS sequence"/>
</dbReference>
<reference evidence="4 6" key="2">
    <citation type="journal article" date="2018" name="Elife">
        <title>Functional genomics of lipid metabolism in the oleaginous yeast Rhodosporidium toruloides.</title>
        <authorList>
            <person name="Coradetti S.T."/>
            <person name="Pinel D."/>
            <person name="Geiselman G."/>
            <person name="Ito M."/>
            <person name="Mondo S."/>
            <person name="Reilly M.C."/>
            <person name="Cheng Y.F."/>
            <person name="Bauer S."/>
            <person name="Grigoriev I."/>
            <person name="Gladden J.M."/>
            <person name="Simmons B.A."/>
            <person name="Brem R."/>
            <person name="Arkin A.P."/>
            <person name="Skerker J.M."/>
        </authorList>
    </citation>
    <scope>NUCLEOTIDE SEQUENCE [LARGE SCALE GENOMIC DNA]</scope>
    <source>
        <strain evidence="4 6">NBRC 0880</strain>
    </source>
</reference>
<dbReference type="InterPro" id="IPR015943">
    <property type="entry name" value="WD40/YVTN_repeat-like_dom_sf"/>
</dbReference>
<dbReference type="OMA" id="YATTWAS"/>
<keyword evidence="3" id="KW-0413">Isomerase</keyword>
<dbReference type="InterPro" id="IPR019405">
    <property type="entry name" value="Lactonase_7-beta_prop"/>
</dbReference>